<evidence type="ECO:0000313" key="1">
    <source>
        <dbReference type="EMBL" id="GFU35298.1"/>
    </source>
</evidence>
<reference evidence="1" key="1">
    <citation type="submission" date="2020-08" db="EMBL/GenBank/DDBJ databases">
        <title>Multicomponent nature underlies the extraordinary mechanical properties of spider dragline silk.</title>
        <authorList>
            <person name="Kono N."/>
            <person name="Nakamura H."/>
            <person name="Mori M."/>
            <person name="Yoshida Y."/>
            <person name="Ohtoshi R."/>
            <person name="Malay A.D."/>
            <person name="Moran D.A.P."/>
            <person name="Tomita M."/>
            <person name="Numata K."/>
            <person name="Arakawa K."/>
        </authorList>
    </citation>
    <scope>NUCLEOTIDE SEQUENCE</scope>
</reference>
<gene>
    <name evidence="1" type="ORF">NPIL_288761</name>
</gene>
<dbReference type="Proteomes" id="UP000887013">
    <property type="component" value="Unassembled WGS sequence"/>
</dbReference>
<comment type="caution">
    <text evidence="1">The sequence shown here is derived from an EMBL/GenBank/DDBJ whole genome shotgun (WGS) entry which is preliminary data.</text>
</comment>
<protein>
    <submittedName>
        <fullName evidence="1">Uncharacterized protein</fullName>
    </submittedName>
</protein>
<organism evidence="1 2">
    <name type="scientific">Nephila pilipes</name>
    <name type="common">Giant wood spider</name>
    <name type="synonym">Nephila maculata</name>
    <dbReference type="NCBI Taxonomy" id="299642"/>
    <lineage>
        <taxon>Eukaryota</taxon>
        <taxon>Metazoa</taxon>
        <taxon>Ecdysozoa</taxon>
        <taxon>Arthropoda</taxon>
        <taxon>Chelicerata</taxon>
        <taxon>Arachnida</taxon>
        <taxon>Araneae</taxon>
        <taxon>Araneomorphae</taxon>
        <taxon>Entelegynae</taxon>
        <taxon>Araneoidea</taxon>
        <taxon>Nephilidae</taxon>
        <taxon>Nephila</taxon>
    </lineage>
</organism>
<proteinExistence type="predicted"/>
<sequence length="106" mass="12625">MSKRDRLQIRVKWCNDEYKQHWLRALENRIALESEQITINAKSIAGFFEKHGTLNKIVKYVLNAPVPFNVRDFQTFISNEYEKEINEADGEVRTILESFNPWRIQP</sequence>
<evidence type="ECO:0000313" key="2">
    <source>
        <dbReference type="Proteomes" id="UP000887013"/>
    </source>
</evidence>
<dbReference type="AlphaFoldDB" id="A0A8X6ULT9"/>
<accession>A0A8X6ULT9</accession>
<dbReference type="EMBL" id="BMAW01130492">
    <property type="protein sequence ID" value="GFU35298.1"/>
    <property type="molecule type" value="Genomic_DNA"/>
</dbReference>
<name>A0A8X6ULT9_NEPPI</name>
<keyword evidence="2" id="KW-1185">Reference proteome</keyword>